<sequence>MPFHLSFQQSLNAYCQKCHRYYKWLFISSSCLRNIHVSFSNTGTVSTWLGDAGAQGQLPAAVSVSPEVSFFLPLICWGVELPPLRLCDWPECGCYLCETDSSKGLESSRWGQLLLIQLPVELP</sequence>
<evidence type="ECO:0000313" key="1">
    <source>
        <dbReference type="EMBL" id="CAN0269615.1"/>
    </source>
</evidence>
<organism evidence="1 2">
    <name type="scientific">Rangifer tarandus platyrhynchus</name>
    <name type="common">Svalbard reindeer</name>
    <dbReference type="NCBI Taxonomy" id="3082113"/>
    <lineage>
        <taxon>Eukaryota</taxon>
        <taxon>Metazoa</taxon>
        <taxon>Chordata</taxon>
        <taxon>Craniata</taxon>
        <taxon>Vertebrata</taxon>
        <taxon>Euteleostomi</taxon>
        <taxon>Mammalia</taxon>
        <taxon>Eutheria</taxon>
        <taxon>Laurasiatheria</taxon>
        <taxon>Artiodactyla</taxon>
        <taxon>Ruminantia</taxon>
        <taxon>Pecora</taxon>
        <taxon>Cervidae</taxon>
        <taxon>Odocoileinae</taxon>
        <taxon>Rangifer</taxon>
    </lineage>
</organism>
<dbReference type="EMBL" id="OX596109">
    <property type="protein sequence ID" value="CAN0269615.1"/>
    <property type="molecule type" value="Genomic_DNA"/>
</dbReference>
<evidence type="ECO:0000313" key="2">
    <source>
        <dbReference type="Proteomes" id="UP001162501"/>
    </source>
</evidence>
<protein>
    <submittedName>
        <fullName evidence="1">Uncharacterized protein</fullName>
    </submittedName>
</protein>
<proteinExistence type="predicted"/>
<reference evidence="1" key="1">
    <citation type="submission" date="2023-05" db="EMBL/GenBank/DDBJ databases">
        <authorList>
            <consortium name="ELIXIR-Norway"/>
        </authorList>
    </citation>
    <scope>NUCLEOTIDE SEQUENCE</scope>
</reference>
<accession>A0AC59Z7J7</accession>
<name>A0AC59Z7J7_RANTA</name>
<gene>
    <name evidence="1" type="ORF">MRATA1EN22A_LOCUS14651</name>
</gene>
<reference evidence="1" key="2">
    <citation type="submission" date="2025-03" db="EMBL/GenBank/DDBJ databases">
        <authorList>
            <consortium name="ELIXIR-Norway"/>
            <consortium name="Elixir Norway"/>
        </authorList>
    </citation>
    <scope>NUCLEOTIDE SEQUENCE</scope>
</reference>
<dbReference type="Proteomes" id="UP001162501">
    <property type="component" value="Chromosome 25"/>
</dbReference>